<protein>
    <submittedName>
        <fullName evidence="1">Uncharacterized protein</fullName>
    </submittedName>
</protein>
<evidence type="ECO:0000313" key="2">
    <source>
        <dbReference type="Proteomes" id="UP000001396"/>
    </source>
</evidence>
<reference evidence="1 2" key="1">
    <citation type="journal article" date="2011" name="Genome Res.">
        <title>Phylogeny-wide analysis of social amoeba genomes highlights ancient origins for complex intercellular communication.</title>
        <authorList>
            <person name="Heidel A.J."/>
            <person name="Lawal H.M."/>
            <person name="Felder M."/>
            <person name="Schilde C."/>
            <person name="Helps N.R."/>
            <person name="Tunggal B."/>
            <person name="Rivero F."/>
            <person name="John U."/>
            <person name="Schleicher M."/>
            <person name="Eichinger L."/>
            <person name="Platzer M."/>
            <person name="Noegel A.A."/>
            <person name="Schaap P."/>
            <person name="Gloeckner G."/>
        </authorList>
    </citation>
    <scope>NUCLEOTIDE SEQUENCE [LARGE SCALE GENOMIC DNA]</scope>
    <source>
        <strain evidence="2">ATCC 26659 / Pp 5 / PN500</strain>
    </source>
</reference>
<dbReference type="Proteomes" id="UP000001396">
    <property type="component" value="Unassembled WGS sequence"/>
</dbReference>
<comment type="caution">
    <text evidence="1">The sequence shown here is derived from an EMBL/GenBank/DDBJ whole genome shotgun (WGS) entry which is preliminary data.</text>
</comment>
<name>D3B4T8_HETP5</name>
<accession>D3B4T8</accession>
<dbReference type="AlphaFoldDB" id="D3B4T8"/>
<dbReference type="GeneID" id="31358935"/>
<dbReference type="RefSeq" id="XP_020436451.1">
    <property type="nucleotide sequence ID" value="XM_020574379.1"/>
</dbReference>
<organism evidence="1 2">
    <name type="scientific">Heterostelium pallidum (strain ATCC 26659 / Pp 5 / PN500)</name>
    <name type="common">Cellular slime mold</name>
    <name type="synonym">Polysphondylium pallidum</name>
    <dbReference type="NCBI Taxonomy" id="670386"/>
    <lineage>
        <taxon>Eukaryota</taxon>
        <taxon>Amoebozoa</taxon>
        <taxon>Evosea</taxon>
        <taxon>Eumycetozoa</taxon>
        <taxon>Dictyostelia</taxon>
        <taxon>Acytosteliales</taxon>
        <taxon>Acytosteliaceae</taxon>
        <taxon>Heterostelium</taxon>
    </lineage>
</organism>
<keyword evidence="2" id="KW-1185">Reference proteome</keyword>
<proteinExistence type="predicted"/>
<dbReference type="EMBL" id="ADBJ01000010">
    <property type="protein sequence ID" value="EFA84336.1"/>
    <property type="molecule type" value="Genomic_DNA"/>
</dbReference>
<sequence>MNDKCLFGLFLFASLEADILLLVASDMLALSCGVKMRLKIFVSSNPERQPSDNPYPMA</sequence>
<evidence type="ECO:0000313" key="1">
    <source>
        <dbReference type="EMBL" id="EFA84336.1"/>
    </source>
</evidence>
<gene>
    <name evidence="1" type="ORF">PPL_03414</name>
</gene>
<dbReference type="InParanoid" id="D3B4T8"/>